<dbReference type="EMBL" id="CAJOBI010158952">
    <property type="protein sequence ID" value="CAF4843084.1"/>
    <property type="molecule type" value="Genomic_DNA"/>
</dbReference>
<protein>
    <submittedName>
        <fullName evidence="1">Uncharacterized protein</fullName>
    </submittedName>
</protein>
<dbReference type="Proteomes" id="UP000676336">
    <property type="component" value="Unassembled WGS sequence"/>
</dbReference>
<comment type="caution">
    <text evidence="1">The sequence shown here is derived from an EMBL/GenBank/DDBJ whole genome shotgun (WGS) entry which is preliminary data.</text>
</comment>
<gene>
    <name evidence="1" type="ORF">SMN809_LOCUS49028</name>
</gene>
<reference evidence="1" key="1">
    <citation type="submission" date="2021-02" db="EMBL/GenBank/DDBJ databases">
        <authorList>
            <person name="Nowell W R."/>
        </authorList>
    </citation>
    <scope>NUCLEOTIDE SEQUENCE</scope>
</reference>
<accession>A0A8S3BLX5</accession>
<feature type="non-terminal residue" evidence="1">
    <location>
        <position position="30"/>
    </location>
</feature>
<name>A0A8S3BLX5_9BILA</name>
<sequence>MEVLRKRASLKRLPKSLDNLVDQSADNIQT</sequence>
<dbReference type="AlphaFoldDB" id="A0A8S3BLX5"/>
<organism evidence="1 2">
    <name type="scientific">Rotaria magnacalcarata</name>
    <dbReference type="NCBI Taxonomy" id="392030"/>
    <lineage>
        <taxon>Eukaryota</taxon>
        <taxon>Metazoa</taxon>
        <taxon>Spiralia</taxon>
        <taxon>Gnathifera</taxon>
        <taxon>Rotifera</taxon>
        <taxon>Eurotatoria</taxon>
        <taxon>Bdelloidea</taxon>
        <taxon>Philodinida</taxon>
        <taxon>Philodinidae</taxon>
        <taxon>Rotaria</taxon>
    </lineage>
</organism>
<evidence type="ECO:0000313" key="1">
    <source>
        <dbReference type="EMBL" id="CAF4843084.1"/>
    </source>
</evidence>
<evidence type="ECO:0000313" key="2">
    <source>
        <dbReference type="Proteomes" id="UP000676336"/>
    </source>
</evidence>
<proteinExistence type="predicted"/>